<evidence type="ECO:0000313" key="1">
    <source>
        <dbReference type="EMBL" id="GGM22254.1"/>
    </source>
</evidence>
<reference evidence="1" key="2">
    <citation type="submission" date="2020-09" db="EMBL/GenBank/DDBJ databases">
        <authorList>
            <person name="Sun Q."/>
            <person name="Ohkuma M."/>
        </authorList>
    </citation>
    <scope>NUCLEOTIDE SEQUENCE</scope>
    <source>
        <strain evidence="1">JCM 19831</strain>
    </source>
</reference>
<gene>
    <name evidence="1" type="ORF">GCM10007977_024270</name>
</gene>
<proteinExistence type="predicted"/>
<dbReference type="AlphaFoldDB" id="A0A917WQ26"/>
<dbReference type="EMBL" id="BMPI01000010">
    <property type="protein sequence ID" value="GGM22254.1"/>
    <property type="molecule type" value="Genomic_DNA"/>
</dbReference>
<keyword evidence="2" id="KW-1185">Reference proteome</keyword>
<comment type="caution">
    <text evidence="1">The sequence shown here is derived from an EMBL/GenBank/DDBJ whole genome shotgun (WGS) entry which is preliminary data.</text>
</comment>
<accession>A0A917WQ26</accession>
<name>A0A917WQ26_9ACTN</name>
<protein>
    <submittedName>
        <fullName evidence="1">Uncharacterized protein</fullName>
    </submittedName>
</protein>
<reference evidence="1" key="1">
    <citation type="journal article" date="2014" name="Int. J. Syst. Evol. Microbiol.">
        <title>Complete genome sequence of Corynebacterium casei LMG S-19264T (=DSM 44701T), isolated from a smear-ripened cheese.</title>
        <authorList>
            <consortium name="US DOE Joint Genome Institute (JGI-PGF)"/>
            <person name="Walter F."/>
            <person name="Albersmeier A."/>
            <person name="Kalinowski J."/>
            <person name="Ruckert C."/>
        </authorList>
    </citation>
    <scope>NUCLEOTIDE SEQUENCE</scope>
    <source>
        <strain evidence="1">JCM 19831</strain>
    </source>
</reference>
<dbReference type="Proteomes" id="UP000642070">
    <property type="component" value="Unassembled WGS sequence"/>
</dbReference>
<dbReference type="RefSeq" id="WP_190249885.1">
    <property type="nucleotide sequence ID" value="NZ_BMPI01000010.1"/>
</dbReference>
<organism evidence="1 2">
    <name type="scientific">Dactylosporangium sucinum</name>
    <dbReference type="NCBI Taxonomy" id="1424081"/>
    <lineage>
        <taxon>Bacteria</taxon>
        <taxon>Bacillati</taxon>
        <taxon>Actinomycetota</taxon>
        <taxon>Actinomycetes</taxon>
        <taxon>Micromonosporales</taxon>
        <taxon>Micromonosporaceae</taxon>
        <taxon>Dactylosporangium</taxon>
    </lineage>
</organism>
<sequence length="252" mass="28488">MATPPRIDDDRAVLALQAIAERRAAIDDPHREQLGDDPTVVDVLHVLSYLRKYSGAGTPEQVRRADVTDALRLRVWLWWYGASLERWLLERAEQLGMNRRELGRLLGIRTGQGLVDRRDRLQALLGQHGRPDEKVARAERAAGRATMPLPQRQQLWLDRHRAAVRAVAAALVEYRDLADDEAAEWLVEVARDLREQVCTPAAYTQIFYAVDAMATVPAVLALPDAHALRRALRDWQVLSAQYRRIRDTAGAA</sequence>
<evidence type="ECO:0000313" key="2">
    <source>
        <dbReference type="Proteomes" id="UP000642070"/>
    </source>
</evidence>